<keyword evidence="3" id="KW-0808">Transferase</keyword>
<dbReference type="Pfam" id="PF21036">
    <property type="entry name" value="EryCIII-like_N"/>
    <property type="match status" value="1"/>
</dbReference>
<evidence type="ECO:0000313" key="8">
    <source>
        <dbReference type="Proteomes" id="UP001519363"/>
    </source>
</evidence>
<dbReference type="InterPro" id="IPR002213">
    <property type="entry name" value="UDP_glucos_trans"/>
</dbReference>
<dbReference type="SUPFAM" id="SSF53756">
    <property type="entry name" value="UDP-Glycosyltransferase/glycogen phosphorylase"/>
    <property type="match status" value="1"/>
</dbReference>
<gene>
    <name evidence="7" type="ORF">JOF53_002382</name>
</gene>
<reference evidence="7 8" key="1">
    <citation type="submission" date="2021-03" db="EMBL/GenBank/DDBJ databases">
        <title>Sequencing the genomes of 1000 actinobacteria strains.</title>
        <authorList>
            <person name="Klenk H.-P."/>
        </authorList>
    </citation>
    <scope>NUCLEOTIDE SEQUENCE [LARGE SCALE GENOMIC DNA]</scope>
    <source>
        <strain evidence="7 8">DSM 44580</strain>
    </source>
</reference>
<dbReference type="InterPro" id="IPR048284">
    <property type="entry name" value="EryCIII-like_N"/>
</dbReference>
<keyword evidence="8" id="KW-1185">Reference proteome</keyword>
<feature type="domain" description="Erythromycin biosynthesis protein CIII-like C-terminal" evidence="5">
    <location>
        <begin position="288"/>
        <end position="397"/>
    </location>
</feature>
<sequence>MRVLFATHAEPTHFHGMVPLAWALQNAGHEVRVASQPALTGVVTSAGLTAVPLGTDHRLHEVLRRTGRLAEADPLPFDFARPAEEITWPWLEAGYRAFVPWWLRLVNDGLIAELTAFCLDWRPDLVLWEPLTHAGAVAAQACGAVHGRVLWGLDLFGRMRAHFLRLRPPGAPDPLADWLTARGAVFEEALVTGQFTIDHTPPSLRTGTCDLPGLDHLPVRWVPCGGAAAVPDWLRERPRLPRVCLTLGTSGFAPTDRRGGLAELLTALACPEVELVATVPPSAVPPGLPNVRAVPFTPLDALLPSCAVVVHHGGHGTYRTALLHGVPQLVLANVFDLGLRARHLAAEGAGLTASSAPEVAAAAHRLRTEPRFRLHAARLRAEALTLPSPCDLVPELELRAAVGRNHHAHPVRVLRRENPLPDTGAPGLGTPERRP</sequence>
<name>A0ABS5AAA2_9PSEU</name>
<dbReference type="InterPro" id="IPR050426">
    <property type="entry name" value="Glycosyltransferase_28"/>
</dbReference>
<dbReference type="Proteomes" id="UP001519363">
    <property type="component" value="Unassembled WGS sequence"/>
</dbReference>
<evidence type="ECO:0000256" key="4">
    <source>
        <dbReference type="SAM" id="MobiDB-lite"/>
    </source>
</evidence>
<organism evidence="7 8">
    <name type="scientific">Crossiella equi</name>
    <dbReference type="NCBI Taxonomy" id="130796"/>
    <lineage>
        <taxon>Bacteria</taxon>
        <taxon>Bacillati</taxon>
        <taxon>Actinomycetota</taxon>
        <taxon>Actinomycetes</taxon>
        <taxon>Pseudonocardiales</taxon>
        <taxon>Pseudonocardiaceae</taxon>
        <taxon>Crossiella</taxon>
    </lineage>
</organism>
<feature type="domain" description="Erythromycin biosynthesis protein CIII-like N-terminal" evidence="6">
    <location>
        <begin position="22"/>
        <end position="248"/>
    </location>
</feature>
<dbReference type="Pfam" id="PF06722">
    <property type="entry name" value="EryCIII-like_C"/>
    <property type="match status" value="1"/>
</dbReference>
<evidence type="ECO:0000256" key="1">
    <source>
        <dbReference type="ARBA" id="ARBA00006962"/>
    </source>
</evidence>
<comment type="caution">
    <text evidence="7">The sequence shown here is derived from an EMBL/GenBank/DDBJ whole genome shotgun (WGS) entry which is preliminary data.</text>
</comment>
<dbReference type="EMBL" id="JAGIOO010000001">
    <property type="protein sequence ID" value="MBP2473510.1"/>
    <property type="molecule type" value="Genomic_DNA"/>
</dbReference>
<evidence type="ECO:0000259" key="6">
    <source>
        <dbReference type="Pfam" id="PF21036"/>
    </source>
</evidence>
<evidence type="ECO:0000256" key="2">
    <source>
        <dbReference type="ARBA" id="ARBA00022676"/>
    </source>
</evidence>
<feature type="region of interest" description="Disordered" evidence="4">
    <location>
        <begin position="410"/>
        <end position="435"/>
    </location>
</feature>
<evidence type="ECO:0000313" key="7">
    <source>
        <dbReference type="EMBL" id="MBP2473510.1"/>
    </source>
</evidence>
<proteinExistence type="inferred from homology"/>
<keyword evidence="2" id="KW-0328">Glycosyltransferase</keyword>
<dbReference type="InterPro" id="IPR010610">
    <property type="entry name" value="EryCIII-like_C"/>
</dbReference>
<protein>
    <submittedName>
        <fullName evidence="7">Glycosyltransferase (Activator-dependent family)</fullName>
    </submittedName>
</protein>
<comment type="similarity">
    <text evidence="1">Belongs to the glycosyltransferase 28 family.</text>
</comment>
<dbReference type="RefSeq" id="WP_086781287.1">
    <property type="nucleotide sequence ID" value="NZ_JAGIOO010000001.1"/>
</dbReference>
<dbReference type="PANTHER" id="PTHR48050:SF13">
    <property type="entry name" value="STEROL 3-BETA-GLUCOSYLTRANSFERASE UGT80A2"/>
    <property type="match status" value="1"/>
</dbReference>
<evidence type="ECO:0000259" key="5">
    <source>
        <dbReference type="Pfam" id="PF06722"/>
    </source>
</evidence>
<dbReference type="CDD" id="cd03784">
    <property type="entry name" value="GT1_Gtf-like"/>
    <property type="match status" value="1"/>
</dbReference>
<dbReference type="PANTHER" id="PTHR48050">
    <property type="entry name" value="STEROL 3-BETA-GLUCOSYLTRANSFERASE"/>
    <property type="match status" value="1"/>
</dbReference>
<evidence type="ECO:0000256" key="3">
    <source>
        <dbReference type="ARBA" id="ARBA00022679"/>
    </source>
</evidence>
<accession>A0ABS5AAA2</accession>
<dbReference type="Gene3D" id="3.40.50.2000">
    <property type="entry name" value="Glycogen Phosphorylase B"/>
    <property type="match status" value="2"/>
</dbReference>